<organism evidence="3 4">
    <name type="scientific">Hyphomonas chukchiensis</name>
    <dbReference type="NCBI Taxonomy" id="1280947"/>
    <lineage>
        <taxon>Bacteria</taxon>
        <taxon>Pseudomonadati</taxon>
        <taxon>Pseudomonadota</taxon>
        <taxon>Alphaproteobacteria</taxon>
        <taxon>Hyphomonadales</taxon>
        <taxon>Hyphomonadaceae</taxon>
        <taxon>Hyphomonas</taxon>
    </lineage>
</organism>
<evidence type="ECO:0000256" key="1">
    <source>
        <dbReference type="SAM" id="MobiDB-lite"/>
    </source>
</evidence>
<evidence type="ECO:0000313" key="4">
    <source>
        <dbReference type="Proteomes" id="UP000027190"/>
    </source>
</evidence>
<feature type="domain" description="Mce/MlaD" evidence="2">
    <location>
        <begin position="38"/>
        <end position="115"/>
    </location>
</feature>
<dbReference type="PANTHER" id="PTHR33371">
    <property type="entry name" value="INTERMEMBRANE PHOSPHOLIPID TRANSPORT SYSTEM BINDING PROTEIN MLAD-RELATED"/>
    <property type="match status" value="1"/>
</dbReference>
<evidence type="ECO:0000313" key="3">
    <source>
        <dbReference type="EMBL" id="KCZ58133.1"/>
    </source>
</evidence>
<proteinExistence type="predicted"/>
<comment type="caution">
    <text evidence="3">The sequence shown here is derived from an EMBL/GenBank/DDBJ whole genome shotgun (WGS) entry which is preliminary data.</text>
</comment>
<dbReference type="Proteomes" id="UP000027190">
    <property type="component" value="Unassembled WGS sequence"/>
</dbReference>
<dbReference type="EMBL" id="AWFG01000024">
    <property type="protein sequence ID" value="KCZ58133.1"/>
    <property type="molecule type" value="Genomic_DNA"/>
</dbReference>
<feature type="compositionally biased region" description="Low complexity" evidence="1">
    <location>
        <begin position="193"/>
        <end position="206"/>
    </location>
</feature>
<dbReference type="RefSeq" id="WP_051615264.1">
    <property type="nucleotide sequence ID" value="NZ_AWFG01000024.1"/>
</dbReference>
<dbReference type="GO" id="GO:0005543">
    <property type="term" value="F:phospholipid binding"/>
    <property type="evidence" value="ECO:0007669"/>
    <property type="project" value="TreeGrafter"/>
</dbReference>
<sequence length="224" mass="22765">MRESIFETLVGAVVVAVAAVFLWFALAVGGDAEASGDQYTVIARFNNVSGISRGSDVRIAGVKAGVVKSIEGDPERFEAVLTLALDKKWELPDDTDARISTDGLLGGSYIGLEPGGGFDVIPQDGTGEIQYTRGSVDLLTLFASFAGGGGGGDTADAAEAPAEPAEAAPEPAPEPKAAPKKQPAAEKKPEPAKTPAADSEPAAADPYPAPADDPYPAPSGDDGQ</sequence>
<evidence type="ECO:0000259" key="2">
    <source>
        <dbReference type="Pfam" id="PF02470"/>
    </source>
</evidence>
<dbReference type="AlphaFoldDB" id="A0A062UNY6"/>
<dbReference type="OrthoDB" id="7164001at2"/>
<dbReference type="InterPro" id="IPR052336">
    <property type="entry name" value="MlaD_Phospholipid_Transporter"/>
</dbReference>
<dbReference type="GO" id="GO:0005548">
    <property type="term" value="F:phospholipid transporter activity"/>
    <property type="evidence" value="ECO:0007669"/>
    <property type="project" value="TreeGrafter"/>
</dbReference>
<gene>
    <name evidence="3" type="ORF">HY30_16700</name>
</gene>
<dbReference type="PANTHER" id="PTHR33371:SF4">
    <property type="entry name" value="INTERMEMBRANE PHOSPHOLIPID TRANSPORT SYSTEM BINDING PROTEIN MLAD"/>
    <property type="match status" value="1"/>
</dbReference>
<dbReference type="InterPro" id="IPR003399">
    <property type="entry name" value="Mce/MlaD"/>
</dbReference>
<dbReference type="NCBIfam" id="TIGR04430">
    <property type="entry name" value="OM_asym_MlaD"/>
    <property type="match status" value="1"/>
</dbReference>
<feature type="compositionally biased region" description="Pro residues" evidence="1">
    <location>
        <begin position="207"/>
        <end position="217"/>
    </location>
</feature>
<feature type="region of interest" description="Disordered" evidence="1">
    <location>
        <begin position="150"/>
        <end position="224"/>
    </location>
</feature>
<dbReference type="PATRIC" id="fig|1280947.3.peg.1927"/>
<protein>
    <recommendedName>
        <fullName evidence="2">Mce/MlaD domain-containing protein</fullName>
    </recommendedName>
</protein>
<keyword evidence="4" id="KW-1185">Reference proteome</keyword>
<accession>A0A062UNY6</accession>
<dbReference type="STRING" id="1280947.HY30_16700"/>
<name>A0A062UNY6_9PROT</name>
<feature type="compositionally biased region" description="Low complexity" evidence="1">
    <location>
        <begin position="157"/>
        <end position="169"/>
    </location>
</feature>
<dbReference type="Pfam" id="PF02470">
    <property type="entry name" value="MlaD"/>
    <property type="match status" value="1"/>
</dbReference>
<dbReference type="InterPro" id="IPR030970">
    <property type="entry name" value="ABC_MlaD"/>
</dbReference>
<dbReference type="eggNOG" id="COG1463">
    <property type="taxonomic scope" value="Bacteria"/>
</dbReference>
<reference evidence="3 4" key="1">
    <citation type="journal article" date="2014" name="Antonie Van Leeuwenhoek">
        <title>Hyphomonas beringensis sp. nov. and Hyphomonas chukchiensis sp. nov., isolated from surface seawater of the Bering Sea and Chukchi Sea.</title>
        <authorList>
            <person name="Li C."/>
            <person name="Lai Q."/>
            <person name="Li G."/>
            <person name="Dong C."/>
            <person name="Wang J."/>
            <person name="Liao Y."/>
            <person name="Shao Z."/>
        </authorList>
    </citation>
    <scope>NUCLEOTIDE SEQUENCE [LARGE SCALE GENOMIC DNA]</scope>
    <source>
        <strain evidence="3 4">BH-BN04-4</strain>
    </source>
</reference>